<feature type="transmembrane region" description="Helical" evidence="1">
    <location>
        <begin position="319"/>
        <end position="347"/>
    </location>
</feature>
<sequence length="657" mass="68309">MPPAPRPAATAERPVPSPRRPARRVTVVAFGLAAAWLLPLLAYALGAAAVLPPLVLALTAGLLRAGRTLLDRLVLGAALLLGAVAAAGLLFSAWPWGLHPVPVAGAALTVLLGVAVATGRRPRWPRPATTDLPPVLAGVVAAVALGWPYLRAGELAGRLAYAMIGEDNSRHLAAVEGIRAVGGYLFTDPEAAARIAPAAMTWYPQGFHLTAALLDTFLRSSTAPADPVHALDHYLGWALSAYALLVLALVWAATRIAGRQLDPARTWAVAGVVTVLCLGSELARFVVYGYPGETLGLALSALLVALLCRPVAGTGTQLCLVGALCVGVGFAYLMFLPVVGLLVLAWLVRQRRAVLRRPALLAGVALVAVPLTPLTSIGGLLNTDQLDNVATGGAVEPRYDALLALTALVTAGLLAGGLRLPVWRRYAGALGTGLLFVLGVRIWFHLLGTAPRYYYGKTLHLLLMLLLVGLGALALLLPPPWTTRPAANGLGGAAGRRPRPLARPLVAATVVVAAAGTAGLPRGTGIFAQPFGDRSTTWASAWWSGRLARPHPADLTVRALAQAPAEPGTVTVVASGTRREGYLCSLFLATLQGTAGASGPAYYKLPLAEPARSAALVAAVPGRIHVLAVDDDAEAVVRALLAGRPDLRTRVRLDRLH</sequence>
<name>A0ABX9WG88_9ACTN</name>
<feature type="transmembrane region" description="Helical" evidence="1">
    <location>
        <begin position="44"/>
        <end position="66"/>
    </location>
</feature>
<comment type="caution">
    <text evidence="2">The sequence shown here is derived from an EMBL/GenBank/DDBJ whole genome shotgun (WGS) entry which is preliminary data.</text>
</comment>
<feature type="transmembrane region" description="Helical" evidence="1">
    <location>
        <begin position="359"/>
        <end position="381"/>
    </location>
</feature>
<feature type="transmembrane region" description="Helical" evidence="1">
    <location>
        <begin position="426"/>
        <end position="447"/>
    </location>
</feature>
<feature type="transmembrane region" description="Helical" evidence="1">
    <location>
        <begin position="73"/>
        <end position="94"/>
    </location>
</feature>
<evidence type="ECO:0000256" key="1">
    <source>
        <dbReference type="SAM" id="Phobius"/>
    </source>
</evidence>
<protein>
    <submittedName>
        <fullName evidence="2">Uncharacterized protein</fullName>
    </submittedName>
</protein>
<feature type="transmembrane region" description="Helical" evidence="1">
    <location>
        <begin position="100"/>
        <end position="119"/>
    </location>
</feature>
<evidence type="ECO:0000313" key="2">
    <source>
        <dbReference type="EMBL" id="RNL98940.1"/>
    </source>
</evidence>
<feature type="transmembrane region" description="Helical" evidence="1">
    <location>
        <begin position="459"/>
        <end position="481"/>
    </location>
</feature>
<proteinExistence type="predicted"/>
<dbReference type="EMBL" id="RJLN01000027">
    <property type="protein sequence ID" value="RNL98940.1"/>
    <property type="molecule type" value="Genomic_DNA"/>
</dbReference>
<feature type="transmembrane region" description="Helical" evidence="1">
    <location>
        <begin position="401"/>
        <end position="420"/>
    </location>
</feature>
<keyword evidence="1" id="KW-0472">Membrane</keyword>
<evidence type="ECO:0000313" key="3">
    <source>
        <dbReference type="Proteomes" id="UP000280698"/>
    </source>
</evidence>
<feature type="transmembrane region" description="Helical" evidence="1">
    <location>
        <begin position="266"/>
        <end position="288"/>
    </location>
</feature>
<keyword evidence="1" id="KW-0812">Transmembrane</keyword>
<reference evidence="2 3" key="1">
    <citation type="submission" date="2018-11" db="EMBL/GenBank/DDBJ databases">
        <title>Micromonospora sp. PPF5-17, a new actinomycetes isolated from a hot spring soil.</title>
        <authorList>
            <person name="Thawai C."/>
        </authorList>
    </citation>
    <scope>NUCLEOTIDE SEQUENCE [LARGE SCALE GENOMIC DNA]</scope>
    <source>
        <strain evidence="2 3">PPF5-17</strain>
    </source>
</reference>
<dbReference type="Proteomes" id="UP000280698">
    <property type="component" value="Unassembled WGS sequence"/>
</dbReference>
<organism evidence="2 3">
    <name type="scientific">Micromonospora solifontis</name>
    <dbReference type="NCBI Taxonomy" id="2487138"/>
    <lineage>
        <taxon>Bacteria</taxon>
        <taxon>Bacillati</taxon>
        <taxon>Actinomycetota</taxon>
        <taxon>Actinomycetes</taxon>
        <taxon>Micromonosporales</taxon>
        <taxon>Micromonosporaceae</taxon>
        <taxon>Micromonospora</taxon>
    </lineage>
</organism>
<keyword evidence="3" id="KW-1185">Reference proteome</keyword>
<feature type="transmembrane region" description="Helical" evidence="1">
    <location>
        <begin position="131"/>
        <end position="150"/>
    </location>
</feature>
<feature type="transmembrane region" description="Helical" evidence="1">
    <location>
        <begin position="234"/>
        <end position="254"/>
    </location>
</feature>
<gene>
    <name evidence="2" type="ORF">EFE23_12090</name>
</gene>
<accession>A0ABX9WG88</accession>
<keyword evidence="1" id="KW-1133">Transmembrane helix</keyword>
<feature type="transmembrane region" description="Helical" evidence="1">
    <location>
        <begin position="501"/>
        <end position="520"/>
    </location>
</feature>